<dbReference type="PANTHER" id="PTHR46031">
    <property type="match status" value="1"/>
</dbReference>
<gene>
    <name evidence="5" type="ORF">SHERM_24274</name>
</gene>
<reference evidence="5" key="1">
    <citation type="submission" date="2019-12" db="EMBL/GenBank/DDBJ databases">
        <authorList>
            <person name="Scholes J."/>
        </authorList>
    </citation>
    <scope>NUCLEOTIDE SEQUENCE</scope>
</reference>
<evidence type="ECO:0000259" key="4">
    <source>
        <dbReference type="PROSITE" id="PS50137"/>
    </source>
</evidence>
<evidence type="ECO:0000313" key="5">
    <source>
        <dbReference type="EMBL" id="CAA0828579.1"/>
    </source>
</evidence>
<accession>A0A9N7N822</accession>
<dbReference type="Gene3D" id="3.30.160.20">
    <property type="match status" value="3"/>
</dbReference>
<keyword evidence="2 3" id="KW-0694">RNA-binding</keyword>
<keyword evidence="1" id="KW-0677">Repeat</keyword>
<dbReference type="Pfam" id="PF00035">
    <property type="entry name" value="dsrm"/>
    <property type="match status" value="1"/>
</dbReference>
<dbReference type="PANTHER" id="PTHR46031:SF16">
    <property type="entry name" value="DOUBLE-STRANDED RNA-BINDING PROTEIN 4"/>
    <property type="match status" value="1"/>
</dbReference>
<name>A0A9N7N822_STRHE</name>
<dbReference type="EMBL" id="CACSLK010027752">
    <property type="protein sequence ID" value="CAA0828579.1"/>
    <property type="molecule type" value="Genomic_DNA"/>
</dbReference>
<proteinExistence type="predicted"/>
<evidence type="ECO:0000256" key="3">
    <source>
        <dbReference type="PROSITE-ProRule" id="PRU00266"/>
    </source>
</evidence>
<keyword evidence="6" id="KW-1185">Reference proteome</keyword>
<feature type="domain" description="DRBM" evidence="4">
    <location>
        <begin position="64"/>
        <end position="133"/>
    </location>
</feature>
<dbReference type="SMART" id="SM00358">
    <property type="entry name" value="DSRM"/>
    <property type="match status" value="1"/>
</dbReference>
<protein>
    <submittedName>
        <fullName evidence="5">Double-stranded RNA-binding protein 4</fullName>
    </submittedName>
</protein>
<dbReference type="GO" id="GO:0003723">
    <property type="term" value="F:RNA binding"/>
    <property type="evidence" value="ECO:0007669"/>
    <property type="project" value="UniProtKB-UniRule"/>
</dbReference>
<dbReference type="OrthoDB" id="5988181at2759"/>
<dbReference type="InterPro" id="IPR014720">
    <property type="entry name" value="dsRBD_dom"/>
</dbReference>
<evidence type="ECO:0000256" key="2">
    <source>
        <dbReference type="ARBA" id="ARBA00022884"/>
    </source>
</evidence>
<dbReference type="AlphaFoldDB" id="A0A9N7N822"/>
<organism evidence="5 6">
    <name type="scientific">Striga hermonthica</name>
    <name type="common">Purple witchweed</name>
    <name type="synonym">Buchnera hermonthica</name>
    <dbReference type="NCBI Taxonomy" id="68872"/>
    <lineage>
        <taxon>Eukaryota</taxon>
        <taxon>Viridiplantae</taxon>
        <taxon>Streptophyta</taxon>
        <taxon>Embryophyta</taxon>
        <taxon>Tracheophyta</taxon>
        <taxon>Spermatophyta</taxon>
        <taxon>Magnoliopsida</taxon>
        <taxon>eudicotyledons</taxon>
        <taxon>Gunneridae</taxon>
        <taxon>Pentapetalae</taxon>
        <taxon>asterids</taxon>
        <taxon>lamiids</taxon>
        <taxon>Lamiales</taxon>
        <taxon>Orobanchaceae</taxon>
        <taxon>Buchnereae</taxon>
        <taxon>Striga</taxon>
    </lineage>
</organism>
<comment type="caution">
    <text evidence="5">The sequence shown here is derived from an EMBL/GenBank/DDBJ whole genome shotgun (WGS) entry which is preliminary data.</text>
</comment>
<evidence type="ECO:0000256" key="1">
    <source>
        <dbReference type="ARBA" id="ARBA00022737"/>
    </source>
</evidence>
<sequence length="182" mass="20477">MPGFTATLSVHDQIFGTPAQCKSTKEAQNTAAGVAFEHFNEPVLSQVRHMIDSNDNIYKDTLHMYMNELQQFVQKKNLGLSVYTNEAEGPSHAHWFKSSVCVRGKSYVTEEIFWTLKEAEQAAAKVACQELSVDVTQENGGLYKNLLQQFAQKRGLLCPLYETVQSGVPHSIYFITIHVFQS</sequence>
<dbReference type="SUPFAM" id="SSF54768">
    <property type="entry name" value="dsRNA-binding domain-like"/>
    <property type="match status" value="3"/>
</dbReference>
<evidence type="ECO:0000313" key="6">
    <source>
        <dbReference type="Proteomes" id="UP001153555"/>
    </source>
</evidence>
<dbReference type="Proteomes" id="UP001153555">
    <property type="component" value="Unassembled WGS sequence"/>
</dbReference>
<dbReference type="PROSITE" id="PS50137">
    <property type="entry name" value="DS_RBD"/>
    <property type="match status" value="1"/>
</dbReference>